<sequence length="146" mass="15990">MAKDHKKQFKHSSKHRSKQVTGADALVRMNYLYQASSLFSQGASPSLSRFYAQSMKTVAARMVLRMDPQVKRTICKGCCSLLIPGMNALVETKDSNAGVPHVITTTCTLCSRTKNLPVTSNHALFTERVGVVVSKEEAPEDASSKD</sequence>
<dbReference type="GO" id="GO:0008033">
    <property type="term" value="P:tRNA processing"/>
    <property type="evidence" value="ECO:0007669"/>
    <property type="project" value="UniProtKB-KW"/>
</dbReference>
<accession>A0A507FFW2</accession>
<evidence type="ECO:0000256" key="4">
    <source>
        <dbReference type="ARBA" id="ARBA00038402"/>
    </source>
</evidence>
<dbReference type="Pfam" id="PF04032">
    <property type="entry name" value="Rpr2"/>
    <property type="match status" value="1"/>
</dbReference>
<name>A0A507FFW2_9FUNG</name>
<dbReference type="OrthoDB" id="128536at2759"/>
<keyword evidence="3" id="KW-0862">Zinc</keyword>
<dbReference type="AlphaFoldDB" id="A0A507FFW2"/>
<proteinExistence type="inferred from homology"/>
<keyword evidence="2" id="KW-0479">Metal-binding</keyword>
<dbReference type="PANTHER" id="PTHR14742:SF0">
    <property type="entry name" value="RIBONUCLEASE P PROTEIN SUBUNIT P21"/>
    <property type="match status" value="1"/>
</dbReference>
<gene>
    <name evidence="6" type="ORF">CcCBS67573_g03497</name>
</gene>
<evidence type="ECO:0000313" key="7">
    <source>
        <dbReference type="Proteomes" id="UP000320333"/>
    </source>
</evidence>
<dbReference type="InterPro" id="IPR007175">
    <property type="entry name" value="Rpr2/Snm1/Rpp21"/>
</dbReference>
<feature type="compositionally biased region" description="Basic residues" evidence="5">
    <location>
        <begin position="1"/>
        <end position="18"/>
    </location>
</feature>
<comment type="caution">
    <text evidence="6">The sequence shown here is derived from an EMBL/GenBank/DDBJ whole genome shotgun (WGS) entry which is preliminary data.</text>
</comment>
<dbReference type="Proteomes" id="UP000320333">
    <property type="component" value="Unassembled WGS sequence"/>
</dbReference>
<evidence type="ECO:0000256" key="3">
    <source>
        <dbReference type="ARBA" id="ARBA00022833"/>
    </source>
</evidence>
<evidence type="ECO:0000256" key="5">
    <source>
        <dbReference type="SAM" id="MobiDB-lite"/>
    </source>
</evidence>
<organism evidence="6 7">
    <name type="scientific">Chytriomyces confervae</name>
    <dbReference type="NCBI Taxonomy" id="246404"/>
    <lineage>
        <taxon>Eukaryota</taxon>
        <taxon>Fungi</taxon>
        <taxon>Fungi incertae sedis</taxon>
        <taxon>Chytridiomycota</taxon>
        <taxon>Chytridiomycota incertae sedis</taxon>
        <taxon>Chytridiomycetes</taxon>
        <taxon>Chytridiales</taxon>
        <taxon>Chytriomycetaceae</taxon>
        <taxon>Chytriomyces</taxon>
    </lineage>
</organism>
<evidence type="ECO:0000313" key="6">
    <source>
        <dbReference type="EMBL" id="TPX75229.1"/>
    </source>
</evidence>
<protein>
    <submittedName>
        <fullName evidence="6">Uncharacterized protein</fullName>
    </submittedName>
</protein>
<dbReference type="GO" id="GO:0046872">
    <property type="term" value="F:metal ion binding"/>
    <property type="evidence" value="ECO:0007669"/>
    <property type="project" value="UniProtKB-KW"/>
</dbReference>
<reference evidence="6 7" key="1">
    <citation type="journal article" date="2019" name="Sci. Rep.">
        <title>Comparative genomics of chytrid fungi reveal insights into the obligate biotrophic and pathogenic lifestyle of Synchytrium endobioticum.</title>
        <authorList>
            <person name="van de Vossenberg B.T.L.H."/>
            <person name="Warris S."/>
            <person name="Nguyen H.D.T."/>
            <person name="van Gent-Pelzer M.P.E."/>
            <person name="Joly D.L."/>
            <person name="van de Geest H.C."/>
            <person name="Bonants P.J.M."/>
            <person name="Smith D.S."/>
            <person name="Levesque C.A."/>
            <person name="van der Lee T.A.J."/>
        </authorList>
    </citation>
    <scope>NUCLEOTIDE SEQUENCE [LARGE SCALE GENOMIC DNA]</scope>
    <source>
        <strain evidence="6 7">CBS 675.73</strain>
    </source>
</reference>
<dbReference type="GO" id="GO:0005655">
    <property type="term" value="C:nucleolar ribonuclease P complex"/>
    <property type="evidence" value="ECO:0007669"/>
    <property type="project" value="TreeGrafter"/>
</dbReference>
<dbReference type="STRING" id="246404.A0A507FFW2"/>
<evidence type="ECO:0000256" key="2">
    <source>
        <dbReference type="ARBA" id="ARBA00022723"/>
    </source>
</evidence>
<feature type="region of interest" description="Disordered" evidence="5">
    <location>
        <begin position="1"/>
        <end position="21"/>
    </location>
</feature>
<keyword evidence="1" id="KW-0819">tRNA processing</keyword>
<comment type="similarity">
    <text evidence="4">Belongs to the eukaryotic/archaeal RNase P protein component 4 family.</text>
</comment>
<evidence type="ECO:0000256" key="1">
    <source>
        <dbReference type="ARBA" id="ARBA00022694"/>
    </source>
</evidence>
<dbReference type="PANTHER" id="PTHR14742">
    <property type="entry name" value="RIBONUCLEASE P SUBUNIT P21"/>
    <property type="match status" value="1"/>
</dbReference>
<keyword evidence="7" id="KW-1185">Reference proteome</keyword>
<dbReference type="EMBL" id="QEAP01000089">
    <property type="protein sequence ID" value="TPX75229.1"/>
    <property type="molecule type" value="Genomic_DNA"/>
</dbReference>
<dbReference type="Gene3D" id="6.20.50.20">
    <property type="match status" value="1"/>
</dbReference>